<evidence type="ECO:0000313" key="3">
    <source>
        <dbReference type="Proteomes" id="UP001493153"/>
    </source>
</evidence>
<accession>A0ABZ2Q3K1</accession>
<dbReference type="RefSeq" id="WP_338911636.1">
    <property type="nucleotide sequence ID" value="NZ_CP062176.1"/>
</dbReference>
<feature type="transmembrane region" description="Helical" evidence="1">
    <location>
        <begin position="34"/>
        <end position="54"/>
    </location>
</feature>
<keyword evidence="1" id="KW-0472">Membrane</keyword>
<evidence type="ECO:0000256" key="1">
    <source>
        <dbReference type="SAM" id="Phobius"/>
    </source>
</evidence>
<organism evidence="2 3">
    <name type="scientific">Mycetohabitans rhizoxinica</name>
    <dbReference type="NCBI Taxonomy" id="412963"/>
    <lineage>
        <taxon>Bacteria</taxon>
        <taxon>Pseudomonadati</taxon>
        <taxon>Pseudomonadota</taxon>
        <taxon>Betaproteobacteria</taxon>
        <taxon>Burkholderiales</taxon>
        <taxon>Burkholderiaceae</taxon>
        <taxon>Mycetohabitans</taxon>
    </lineage>
</organism>
<keyword evidence="1" id="KW-0812">Transmembrane</keyword>
<feature type="transmembrane region" description="Helical" evidence="1">
    <location>
        <begin position="6"/>
        <end position="22"/>
    </location>
</feature>
<dbReference type="EMBL" id="CP062176">
    <property type="protein sequence ID" value="WXK39209.1"/>
    <property type="molecule type" value="Genomic_DNA"/>
</dbReference>
<keyword evidence="3" id="KW-1185">Reference proteome</keyword>
<name>A0ABZ2Q3K1_9BURK</name>
<sequence>MTLEVGIIVISLASLTITWLMFGRGGLALKQEKFFYWLKSTLFLGVLLTAWLVYKEPTLKFLLSAVLGFVFSALLNWVRLQWVFMLP</sequence>
<proteinExistence type="predicted"/>
<reference evidence="2 3" key="1">
    <citation type="submission" date="2020-09" db="EMBL/GenBank/DDBJ databases">
        <title>Genome sequences of Mycetohabitans spp.</title>
        <authorList>
            <person name="Carter M.E."/>
            <person name="Carpenter S.C.D."/>
            <person name="Bogdanove A.J."/>
        </authorList>
    </citation>
    <scope>NUCLEOTIDE SEQUENCE [LARGE SCALE GENOMIC DNA]</scope>
    <source>
        <strain evidence="2 3">B12</strain>
    </source>
</reference>
<dbReference type="Proteomes" id="UP001493153">
    <property type="component" value="Chromosome"/>
</dbReference>
<feature type="transmembrane region" description="Helical" evidence="1">
    <location>
        <begin position="60"/>
        <end position="78"/>
    </location>
</feature>
<gene>
    <name evidence="2" type="ORF">IHE29_07910</name>
</gene>
<keyword evidence="1" id="KW-1133">Transmembrane helix</keyword>
<evidence type="ECO:0000313" key="2">
    <source>
        <dbReference type="EMBL" id="WXK39209.1"/>
    </source>
</evidence>
<protein>
    <submittedName>
        <fullName evidence="2">Uncharacterized protein</fullName>
    </submittedName>
</protein>